<dbReference type="InterPro" id="IPR054471">
    <property type="entry name" value="GPIID_WHD"/>
</dbReference>
<protein>
    <recommendedName>
        <fullName evidence="1">GPI inositol-deacylase winged helix domain-containing protein</fullName>
    </recommendedName>
</protein>
<dbReference type="PANTHER" id="PTHR10039:SF15">
    <property type="entry name" value="NACHT DOMAIN-CONTAINING PROTEIN"/>
    <property type="match status" value="1"/>
</dbReference>
<name>A0A9P4QQB3_9PLEO</name>
<gene>
    <name evidence="2" type="ORF">EJ04DRAFT_588331</name>
</gene>
<dbReference type="AlphaFoldDB" id="A0A9P4QQB3"/>
<proteinExistence type="predicted"/>
<keyword evidence="3" id="KW-1185">Reference proteome</keyword>
<feature type="non-terminal residue" evidence="2">
    <location>
        <position position="1"/>
    </location>
</feature>
<dbReference type="EMBL" id="ML996237">
    <property type="protein sequence ID" value="KAF2729730.1"/>
    <property type="molecule type" value="Genomic_DNA"/>
</dbReference>
<accession>A0A9P4QQB3</accession>
<evidence type="ECO:0000313" key="3">
    <source>
        <dbReference type="Proteomes" id="UP000799444"/>
    </source>
</evidence>
<dbReference type="Pfam" id="PF22939">
    <property type="entry name" value="WHD_GPIID"/>
    <property type="match status" value="1"/>
</dbReference>
<dbReference type="OrthoDB" id="195446at2759"/>
<evidence type="ECO:0000259" key="1">
    <source>
        <dbReference type="Pfam" id="PF22939"/>
    </source>
</evidence>
<dbReference type="PANTHER" id="PTHR10039">
    <property type="entry name" value="AMELOGENIN"/>
    <property type="match status" value="1"/>
</dbReference>
<comment type="caution">
    <text evidence="2">The sequence shown here is derived from an EMBL/GenBank/DDBJ whole genome shotgun (WGS) entry which is preliminary data.</text>
</comment>
<dbReference type="Proteomes" id="UP000799444">
    <property type="component" value="Unassembled WGS sequence"/>
</dbReference>
<feature type="non-terminal residue" evidence="2">
    <location>
        <position position="163"/>
    </location>
</feature>
<feature type="domain" description="GPI inositol-deacylase winged helix" evidence="1">
    <location>
        <begin position="34"/>
        <end position="109"/>
    </location>
</feature>
<reference evidence="2" key="1">
    <citation type="journal article" date="2020" name="Stud. Mycol.">
        <title>101 Dothideomycetes genomes: a test case for predicting lifestyles and emergence of pathogens.</title>
        <authorList>
            <person name="Haridas S."/>
            <person name="Albert R."/>
            <person name="Binder M."/>
            <person name="Bloem J."/>
            <person name="Labutti K."/>
            <person name="Salamov A."/>
            <person name="Andreopoulos B."/>
            <person name="Baker S."/>
            <person name="Barry K."/>
            <person name="Bills G."/>
            <person name="Bluhm B."/>
            <person name="Cannon C."/>
            <person name="Castanera R."/>
            <person name="Culley D."/>
            <person name="Daum C."/>
            <person name="Ezra D."/>
            <person name="Gonzalez J."/>
            <person name="Henrissat B."/>
            <person name="Kuo A."/>
            <person name="Liang C."/>
            <person name="Lipzen A."/>
            <person name="Lutzoni F."/>
            <person name="Magnuson J."/>
            <person name="Mondo S."/>
            <person name="Nolan M."/>
            <person name="Ohm R."/>
            <person name="Pangilinan J."/>
            <person name="Park H.-J."/>
            <person name="Ramirez L."/>
            <person name="Alfaro M."/>
            <person name="Sun H."/>
            <person name="Tritt A."/>
            <person name="Yoshinaga Y."/>
            <person name="Zwiers L.-H."/>
            <person name="Turgeon B."/>
            <person name="Goodwin S."/>
            <person name="Spatafora J."/>
            <person name="Crous P."/>
            <person name="Grigoriev I."/>
        </authorList>
    </citation>
    <scope>NUCLEOTIDE SEQUENCE</scope>
    <source>
        <strain evidence="2">CBS 125425</strain>
    </source>
</reference>
<evidence type="ECO:0000313" key="2">
    <source>
        <dbReference type="EMBL" id="KAF2729730.1"/>
    </source>
</evidence>
<organism evidence="2 3">
    <name type="scientific">Polyplosphaeria fusca</name>
    <dbReference type="NCBI Taxonomy" id="682080"/>
    <lineage>
        <taxon>Eukaryota</taxon>
        <taxon>Fungi</taxon>
        <taxon>Dikarya</taxon>
        <taxon>Ascomycota</taxon>
        <taxon>Pezizomycotina</taxon>
        <taxon>Dothideomycetes</taxon>
        <taxon>Pleosporomycetidae</taxon>
        <taxon>Pleosporales</taxon>
        <taxon>Tetraplosphaeriaceae</taxon>
        <taxon>Polyplosphaeria</taxon>
    </lineage>
</organism>
<sequence length="163" mass="18531">IKTTLDKLSKGSAALDDAYKDAIHRIEGQLAGDSEQAKNVLSWITYAQRPLTTAELCCALAVEHEEEELNPENIPDMEDLVSVCAGLIVVDEESRVVRLVHYTTQEYLERIRRTWNPRAQLEIASTCLTYLSFNEFKNGSCSTDAELRERLQQNVFLDYAARY</sequence>